<reference evidence="1 2" key="1">
    <citation type="journal article" date="2019" name="Int. J. Syst. Evol. Microbiol.">
        <title>The Global Catalogue of Microorganisms (GCM) 10K type strain sequencing project: providing services to taxonomists for standard genome sequencing and annotation.</title>
        <authorList>
            <consortium name="The Broad Institute Genomics Platform"/>
            <consortium name="The Broad Institute Genome Sequencing Center for Infectious Disease"/>
            <person name="Wu L."/>
            <person name="Ma J."/>
        </authorList>
    </citation>
    <scope>NUCLEOTIDE SEQUENCE [LARGE SCALE GENOMIC DNA]</scope>
    <source>
        <strain evidence="1 2">CGMCC 1.10594</strain>
    </source>
</reference>
<dbReference type="EMBL" id="JBHUDL010000010">
    <property type="protein sequence ID" value="MFD1634621.1"/>
    <property type="molecule type" value="Genomic_DNA"/>
</dbReference>
<name>A0ABD6D118_9EURY</name>
<accession>A0ABD6D118</accession>
<organism evidence="1 2">
    <name type="scientific">Haloplanus ruber</name>
    <dbReference type="NCBI Taxonomy" id="869892"/>
    <lineage>
        <taxon>Archaea</taxon>
        <taxon>Methanobacteriati</taxon>
        <taxon>Methanobacteriota</taxon>
        <taxon>Stenosarchaea group</taxon>
        <taxon>Halobacteria</taxon>
        <taxon>Halobacteriales</taxon>
        <taxon>Haloferacaceae</taxon>
        <taxon>Haloplanus</taxon>
    </lineage>
</organism>
<keyword evidence="2" id="KW-1185">Reference proteome</keyword>
<comment type="caution">
    <text evidence="1">The sequence shown here is derived from an EMBL/GenBank/DDBJ whole genome shotgun (WGS) entry which is preliminary data.</text>
</comment>
<dbReference type="Proteomes" id="UP001597075">
    <property type="component" value="Unassembled WGS sequence"/>
</dbReference>
<sequence length="65" mass="7090">MRRRIPDSRKLNGSGNSVTVSLPKETLETFGIIDEEGLVIDEASPYLDTERGVVGVEVSIPDTTE</sequence>
<dbReference type="RefSeq" id="WP_256404862.1">
    <property type="nucleotide sequence ID" value="NZ_CP187151.1"/>
</dbReference>
<gene>
    <name evidence="1" type="ORF">ACFSBJ_12900</name>
</gene>
<evidence type="ECO:0000313" key="1">
    <source>
        <dbReference type="EMBL" id="MFD1634621.1"/>
    </source>
</evidence>
<protein>
    <recommendedName>
        <fullName evidence="3">AbrB/MazE/SpoVT family DNA-binding domain-containing protein</fullName>
    </recommendedName>
</protein>
<evidence type="ECO:0000313" key="2">
    <source>
        <dbReference type="Proteomes" id="UP001597075"/>
    </source>
</evidence>
<proteinExistence type="predicted"/>
<evidence type="ECO:0008006" key="3">
    <source>
        <dbReference type="Google" id="ProtNLM"/>
    </source>
</evidence>
<dbReference type="AlphaFoldDB" id="A0ABD6D118"/>